<evidence type="ECO:0000313" key="4">
    <source>
        <dbReference type="Proteomes" id="UP000005713"/>
    </source>
</evidence>
<dbReference type="EMBL" id="AAYA01000001">
    <property type="protein sequence ID" value="EBA10212.1"/>
    <property type="molecule type" value="Genomic_DNA"/>
</dbReference>
<feature type="domain" description="DUF4174" evidence="2">
    <location>
        <begin position="26"/>
        <end position="128"/>
    </location>
</feature>
<protein>
    <recommendedName>
        <fullName evidence="2">DUF4174 domain-containing protein</fullName>
    </recommendedName>
</protein>
<dbReference type="Proteomes" id="UP000005713">
    <property type="component" value="Unassembled WGS sequence"/>
</dbReference>
<sequence>MALGLAGSAAAADGRLFLPLAPERENLEAFRWSAQPVLVFAPDESDARYTVQIDALKSAERGLAERDIVVLTDTDPDAKGRLRAGLAVEGFDVLLVGKDGGVKLRQSTPLSVDELFSAIDAMPMRRREMAD</sequence>
<dbReference type="InterPro" id="IPR025232">
    <property type="entry name" value="DUF4174"/>
</dbReference>
<evidence type="ECO:0000256" key="1">
    <source>
        <dbReference type="ARBA" id="ARBA00022729"/>
    </source>
</evidence>
<dbReference type="Pfam" id="PF13778">
    <property type="entry name" value="DUF4174"/>
    <property type="match status" value="1"/>
</dbReference>
<keyword evidence="1" id="KW-0732">Signal</keyword>
<evidence type="ECO:0000313" key="3">
    <source>
        <dbReference type="EMBL" id="EBA10212.1"/>
    </source>
</evidence>
<keyword evidence="4" id="KW-1185">Reference proteome</keyword>
<name>A3JXH6_SAGS3</name>
<organism evidence="3 4">
    <name type="scientific">Sagittula stellata (strain ATCC 700073 / DSM 11524 / E-37)</name>
    <dbReference type="NCBI Taxonomy" id="388399"/>
    <lineage>
        <taxon>Bacteria</taxon>
        <taxon>Pseudomonadati</taxon>
        <taxon>Pseudomonadota</taxon>
        <taxon>Alphaproteobacteria</taxon>
        <taxon>Rhodobacterales</taxon>
        <taxon>Roseobacteraceae</taxon>
        <taxon>Sagittula</taxon>
    </lineage>
</organism>
<accession>A3JXH6</accession>
<reference evidence="3 4" key="1">
    <citation type="submission" date="2006-06" db="EMBL/GenBank/DDBJ databases">
        <authorList>
            <person name="Moran M.A."/>
            <person name="Ferriera S."/>
            <person name="Johnson J."/>
            <person name="Kravitz S."/>
            <person name="Beeson K."/>
            <person name="Sutton G."/>
            <person name="Rogers Y.-H."/>
            <person name="Friedman R."/>
            <person name="Frazier M."/>
            <person name="Venter J.C."/>
        </authorList>
    </citation>
    <scope>NUCLEOTIDE SEQUENCE [LARGE SCALE GENOMIC DNA]</scope>
    <source>
        <strain evidence="3 4">E-37</strain>
    </source>
</reference>
<gene>
    <name evidence="3" type="ORF">SSE37_19442</name>
</gene>
<dbReference type="AlphaFoldDB" id="A3JXH6"/>
<evidence type="ECO:0000259" key="2">
    <source>
        <dbReference type="Pfam" id="PF13778"/>
    </source>
</evidence>
<proteinExistence type="predicted"/>
<dbReference type="eggNOG" id="ENOG5033B8F">
    <property type="taxonomic scope" value="Bacteria"/>
</dbReference>
<comment type="caution">
    <text evidence="3">The sequence shown here is derived from an EMBL/GenBank/DDBJ whole genome shotgun (WGS) entry which is preliminary data.</text>
</comment>